<reference evidence="2 3" key="1">
    <citation type="journal article" date="2012" name="Genome Biol.">
        <title>Genome and low-iron response of an oceanic diatom adapted to chronic iron limitation.</title>
        <authorList>
            <person name="Lommer M."/>
            <person name="Specht M."/>
            <person name="Roy A.S."/>
            <person name="Kraemer L."/>
            <person name="Andreson R."/>
            <person name="Gutowska M.A."/>
            <person name="Wolf J."/>
            <person name="Bergner S.V."/>
            <person name="Schilhabel M.B."/>
            <person name="Klostermeier U.C."/>
            <person name="Beiko R.G."/>
            <person name="Rosenstiel P."/>
            <person name="Hippler M."/>
            <person name="Laroche J."/>
        </authorList>
    </citation>
    <scope>NUCLEOTIDE SEQUENCE [LARGE SCALE GENOMIC DNA]</scope>
    <source>
        <strain evidence="2 3">CCMP1005</strain>
    </source>
</reference>
<feature type="region of interest" description="Disordered" evidence="1">
    <location>
        <begin position="133"/>
        <end position="152"/>
    </location>
</feature>
<keyword evidence="3" id="KW-1185">Reference proteome</keyword>
<feature type="region of interest" description="Disordered" evidence="1">
    <location>
        <begin position="166"/>
        <end position="215"/>
    </location>
</feature>
<accession>K0RG46</accession>
<evidence type="ECO:0000256" key="1">
    <source>
        <dbReference type="SAM" id="MobiDB-lite"/>
    </source>
</evidence>
<feature type="compositionally biased region" description="Basic and acidic residues" evidence="1">
    <location>
        <begin position="171"/>
        <end position="182"/>
    </location>
</feature>
<proteinExistence type="predicted"/>
<name>K0RG46_THAOC</name>
<dbReference type="Proteomes" id="UP000266841">
    <property type="component" value="Unassembled WGS sequence"/>
</dbReference>
<comment type="caution">
    <text evidence="2">The sequence shown here is derived from an EMBL/GenBank/DDBJ whole genome shotgun (WGS) entry which is preliminary data.</text>
</comment>
<gene>
    <name evidence="2" type="ORF">THAOC_28585</name>
</gene>
<protein>
    <submittedName>
        <fullName evidence="2">Uncharacterized protein</fullName>
    </submittedName>
</protein>
<evidence type="ECO:0000313" key="3">
    <source>
        <dbReference type="Proteomes" id="UP000266841"/>
    </source>
</evidence>
<evidence type="ECO:0000313" key="2">
    <source>
        <dbReference type="EMBL" id="EJK52180.1"/>
    </source>
</evidence>
<dbReference type="EMBL" id="AGNL01040303">
    <property type="protein sequence ID" value="EJK52180.1"/>
    <property type="molecule type" value="Genomic_DNA"/>
</dbReference>
<dbReference type="AlphaFoldDB" id="K0RG46"/>
<sequence>MNSARSLRPSLLSAPRYSDEGESVISCTDDFAHSLTLLRRRRTRNRIGKSVHDLTHDNNKVVVKQVPDGRLASLAKQPMVEESSCDTEECSFETDNKTNTPPASPLVKNSWAGRAGYCYWDDLSTTSSEASYLERKRQRKARKEERKKCRGGPLATLPAAALVLKNRVRRGGRDRPDTDKASDGNTSRSVNPMKMMRKRLRRETTSVVRCDDPIV</sequence>
<organism evidence="2 3">
    <name type="scientific">Thalassiosira oceanica</name>
    <name type="common">Marine diatom</name>
    <dbReference type="NCBI Taxonomy" id="159749"/>
    <lineage>
        <taxon>Eukaryota</taxon>
        <taxon>Sar</taxon>
        <taxon>Stramenopiles</taxon>
        <taxon>Ochrophyta</taxon>
        <taxon>Bacillariophyta</taxon>
        <taxon>Coscinodiscophyceae</taxon>
        <taxon>Thalassiosirophycidae</taxon>
        <taxon>Thalassiosirales</taxon>
        <taxon>Thalassiosiraceae</taxon>
        <taxon>Thalassiosira</taxon>
    </lineage>
</organism>